<sequence>MTSENRELSPVLHSQIKKFSSDGDLLAESGRFEEAVAQYNKAWALIPSPKNDWEAATWILAAIADACFLSGFTTSAREALQYAMTCPGGIGNPFLHLRLGQVLLDDGQDDRAADELMRAYMGAGQQIFAAEDARYLAFLKTRADLDAEVKKR</sequence>
<dbReference type="RefSeq" id="WP_090453489.1">
    <property type="nucleotide sequence ID" value="NZ_FNTC01000002.1"/>
</dbReference>
<protein>
    <recommendedName>
        <fullName evidence="3">Tetratricopeptide repeat protein</fullName>
    </recommendedName>
</protein>
<dbReference type="InterPro" id="IPR011990">
    <property type="entry name" value="TPR-like_helical_dom_sf"/>
</dbReference>
<evidence type="ECO:0000313" key="1">
    <source>
        <dbReference type="EMBL" id="SEB84386.1"/>
    </source>
</evidence>
<dbReference type="SUPFAM" id="SSF48452">
    <property type="entry name" value="TPR-like"/>
    <property type="match status" value="1"/>
</dbReference>
<reference evidence="2" key="1">
    <citation type="submission" date="2016-10" db="EMBL/GenBank/DDBJ databases">
        <authorList>
            <person name="Varghese N."/>
            <person name="Submissions S."/>
        </authorList>
    </citation>
    <scope>NUCLEOTIDE SEQUENCE [LARGE SCALE GENOMIC DNA]</scope>
    <source>
        <strain evidence="2">BS3660</strain>
    </source>
</reference>
<gene>
    <name evidence="1" type="ORF">SAMN04490187_2182</name>
</gene>
<keyword evidence="2" id="KW-1185">Reference proteome</keyword>
<organism evidence="1 2">
    <name type="scientific">Pseudomonas jessenii</name>
    <dbReference type="NCBI Taxonomy" id="77298"/>
    <lineage>
        <taxon>Bacteria</taxon>
        <taxon>Pseudomonadati</taxon>
        <taxon>Pseudomonadota</taxon>
        <taxon>Gammaproteobacteria</taxon>
        <taxon>Pseudomonadales</taxon>
        <taxon>Pseudomonadaceae</taxon>
        <taxon>Pseudomonas</taxon>
    </lineage>
</organism>
<dbReference type="AlphaFoldDB" id="A0A231GJL7"/>
<dbReference type="EMBL" id="FNTC01000002">
    <property type="protein sequence ID" value="SEB84386.1"/>
    <property type="molecule type" value="Genomic_DNA"/>
</dbReference>
<evidence type="ECO:0000313" key="2">
    <source>
        <dbReference type="Proteomes" id="UP000198542"/>
    </source>
</evidence>
<name>A0A231GJL7_PSEJE</name>
<dbReference type="Proteomes" id="UP000198542">
    <property type="component" value="Unassembled WGS sequence"/>
</dbReference>
<evidence type="ECO:0008006" key="3">
    <source>
        <dbReference type="Google" id="ProtNLM"/>
    </source>
</evidence>
<proteinExistence type="predicted"/>
<dbReference type="Gene3D" id="1.25.40.10">
    <property type="entry name" value="Tetratricopeptide repeat domain"/>
    <property type="match status" value="1"/>
</dbReference>
<accession>A0A231GJL7</accession>